<gene>
    <name evidence="3" type="ORF">ZIOFF_044600</name>
</gene>
<comment type="caution">
    <text evidence="3">The sequence shown here is derived from an EMBL/GenBank/DDBJ whole genome shotgun (WGS) entry which is preliminary data.</text>
</comment>
<evidence type="ECO:0000256" key="1">
    <source>
        <dbReference type="SAM" id="MobiDB-lite"/>
    </source>
</evidence>
<dbReference type="Gene3D" id="1.10.150.50">
    <property type="entry name" value="Transcription Factor, Ets-1"/>
    <property type="match status" value="1"/>
</dbReference>
<feature type="domain" description="SAM" evidence="2">
    <location>
        <begin position="174"/>
        <end position="217"/>
    </location>
</feature>
<feature type="compositionally biased region" description="Polar residues" evidence="1">
    <location>
        <begin position="77"/>
        <end position="88"/>
    </location>
</feature>
<dbReference type="Proteomes" id="UP000734854">
    <property type="component" value="Unassembled WGS sequence"/>
</dbReference>
<accession>A0A8J5FVI7</accession>
<dbReference type="PANTHER" id="PTHR33915:SF1">
    <property type="entry name" value="OS04G0644100 PROTEIN"/>
    <property type="match status" value="1"/>
</dbReference>
<sequence length="355" mass="38887">MLLIRFTSRSPDRFSVRSLDHFLVKPPDRCLASRLLPGQVSRSLPSQVSKSLPGQASRLLPGQVSILLHGQVSRSLPSQASRSLPGQVSRSLSSQASRSLPGQVSRSFSGQASISLPARVISELALTTNGLSVRIPDSRPSASYNTTEITSTTRAAMDWFSWLSNSGLDPSIACQYALLFASNELEEEDIAYFDHGFLQSMGITIAKHRLEILKLINHRVRVSSPLPAAKLVSVIRNSKTCFANYIRSMMMRRNRAADPTILVVPKASYGGNGGDQWRGSMLKRKTKLALLKQGRVMIADRGVTVKALHRPPSHSSSPMVHSCADDDHDDDGDGYWESAAGEATWDTMFQDLKPT</sequence>
<dbReference type="AlphaFoldDB" id="A0A8J5FVI7"/>
<name>A0A8J5FVI7_ZINOF</name>
<proteinExistence type="predicted"/>
<organism evidence="3 4">
    <name type="scientific">Zingiber officinale</name>
    <name type="common">Ginger</name>
    <name type="synonym">Amomum zingiber</name>
    <dbReference type="NCBI Taxonomy" id="94328"/>
    <lineage>
        <taxon>Eukaryota</taxon>
        <taxon>Viridiplantae</taxon>
        <taxon>Streptophyta</taxon>
        <taxon>Embryophyta</taxon>
        <taxon>Tracheophyta</taxon>
        <taxon>Spermatophyta</taxon>
        <taxon>Magnoliopsida</taxon>
        <taxon>Liliopsida</taxon>
        <taxon>Zingiberales</taxon>
        <taxon>Zingiberaceae</taxon>
        <taxon>Zingiber</taxon>
    </lineage>
</organism>
<dbReference type="SUPFAM" id="SSF47769">
    <property type="entry name" value="SAM/Pointed domain"/>
    <property type="match status" value="1"/>
</dbReference>
<dbReference type="CDD" id="cd09487">
    <property type="entry name" value="SAM_superfamily"/>
    <property type="match status" value="1"/>
</dbReference>
<feature type="compositionally biased region" description="Low complexity" evidence="1">
    <location>
        <begin position="89"/>
        <end position="100"/>
    </location>
</feature>
<feature type="region of interest" description="Disordered" evidence="1">
    <location>
        <begin position="77"/>
        <end position="104"/>
    </location>
</feature>
<dbReference type="EMBL" id="JACMSC010000012">
    <property type="protein sequence ID" value="KAG6496730.1"/>
    <property type="molecule type" value="Genomic_DNA"/>
</dbReference>
<feature type="region of interest" description="Disordered" evidence="1">
    <location>
        <begin position="308"/>
        <end position="336"/>
    </location>
</feature>
<feature type="compositionally biased region" description="Low complexity" evidence="1">
    <location>
        <begin position="313"/>
        <end position="322"/>
    </location>
</feature>
<dbReference type="Pfam" id="PF07647">
    <property type="entry name" value="SAM_2"/>
    <property type="match status" value="1"/>
</dbReference>
<reference evidence="3 4" key="1">
    <citation type="submission" date="2020-08" db="EMBL/GenBank/DDBJ databases">
        <title>Plant Genome Project.</title>
        <authorList>
            <person name="Zhang R.-G."/>
        </authorList>
    </citation>
    <scope>NUCLEOTIDE SEQUENCE [LARGE SCALE GENOMIC DNA]</scope>
    <source>
        <tissue evidence="3">Rhizome</tissue>
    </source>
</reference>
<evidence type="ECO:0000259" key="2">
    <source>
        <dbReference type="Pfam" id="PF07647"/>
    </source>
</evidence>
<dbReference type="InterPro" id="IPR013761">
    <property type="entry name" value="SAM/pointed_sf"/>
</dbReference>
<keyword evidence="4" id="KW-1185">Reference proteome</keyword>
<dbReference type="PANTHER" id="PTHR33915">
    <property type="entry name" value="OSJNBA0033G05.11 PROTEIN"/>
    <property type="match status" value="1"/>
</dbReference>
<dbReference type="InterPro" id="IPR001660">
    <property type="entry name" value="SAM"/>
</dbReference>
<protein>
    <recommendedName>
        <fullName evidence="2">SAM domain-containing protein</fullName>
    </recommendedName>
</protein>
<evidence type="ECO:0000313" key="4">
    <source>
        <dbReference type="Proteomes" id="UP000734854"/>
    </source>
</evidence>
<evidence type="ECO:0000313" key="3">
    <source>
        <dbReference type="EMBL" id="KAG6496730.1"/>
    </source>
</evidence>